<dbReference type="OrthoDB" id="9813021at2"/>
<dbReference type="PANTHER" id="PTHR43289:SF6">
    <property type="entry name" value="SERINE_THREONINE-PROTEIN KINASE NEKL-3"/>
    <property type="match status" value="1"/>
</dbReference>
<dbReference type="Proteomes" id="UP000290365">
    <property type="component" value="Chromosome"/>
</dbReference>
<evidence type="ECO:0000256" key="4">
    <source>
        <dbReference type="ARBA" id="ARBA00022777"/>
    </source>
</evidence>
<dbReference type="Gene3D" id="3.30.200.20">
    <property type="entry name" value="Phosphorylase Kinase, domain 1"/>
    <property type="match status" value="1"/>
</dbReference>
<evidence type="ECO:0000256" key="3">
    <source>
        <dbReference type="ARBA" id="ARBA00022741"/>
    </source>
</evidence>
<keyword evidence="5" id="KW-0067">ATP-binding</keyword>
<evidence type="ECO:0000313" key="8">
    <source>
        <dbReference type="Proteomes" id="UP000290365"/>
    </source>
</evidence>
<dbReference type="Gene3D" id="1.10.510.10">
    <property type="entry name" value="Transferase(Phosphotransferase) domain 1"/>
    <property type="match status" value="1"/>
</dbReference>
<proteinExistence type="predicted"/>
<dbReference type="PANTHER" id="PTHR43289">
    <property type="entry name" value="MITOGEN-ACTIVATED PROTEIN KINASE KINASE KINASE 20-RELATED"/>
    <property type="match status" value="1"/>
</dbReference>
<dbReference type="SMART" id="SM00220">
    <property type="entry name" value="S_TKc"/>
    <property type="match status" value="1"/>
</dbReference>
<dbReference type="SUPFAM" id="SSF56112">
    <property type="entry name" value="Protein kinase-like (PK-like)"/>
    <property type="match status" value="1"/>
</dbReference>
<dbReference type="GO" id="GO:0005524">
    <property type="term" value="F:ATP binding"/>
    <property type="evidence" value="ECO:0007669"/>
    <property type="project" value="UniProtKB-KW"/>
</dbReference>
<dbReference type="InterPro" id="IPR057929">
    <property type="entry name" value="RamC_N"/>
</dbReference>
<keyword evidence="8" id="KW-1185">Reference proteome</keyword>
<dbReference type="InterPro" id="IPR000719">
    <property type="entry name" value="Prot_kinase_dom"/>
</dbReference>
<evidence type="ECO:0000313" key="7">
    <source>
        <dbReference type="EMBL" id="QBD77477.1"/>
    </source>
</evidence>
<dbReference type="PROSITE" id="PS00108">
    <property type="entry name" value="PROTEIN_KINASE_ST"/>
    <property type="match status" value="1"/>
</dbReference>
<dbReference type="InterPro" id="IPR008271">
    <property type="entry name" value="Ser/Thr_kinase_AS"/>
</dbReference>
<dbReference type="Pfam" id="PF25816">
    <property type="entry name" value="RamC_N"/>
    <property type="match status" value="1"/>
</dbReference>
<dbReference type="GO" id="GO:0004674">
    <property type="term" value="F:protein serine/threonine kinase activity"/>
    <property type="evidence" value="ECO:0007669"/>
    <property type="project" value="UniProtKB-KW"/>
</dbReference>
<evidence type="ECO:0000256" key="2">
    <source>
        <dbReference type="ARBA" id="ARBA00022679"/>
    </source>
</evidence>
<dbReference type="EMBL" id="CP035758">
    <property type="protein sequence ID" value="QBD77477.1"/>
    <property type="molecule type" value="Genomic_DNA"/>
</dbReference>
<sequence>MKNELLAAVNRSMLSSEADPIPHIIGEMCSCKEMLELGWRVEEEFGQIWIGVAHQQAVRRLQGWKLHVSAAIPCAESVLRQALAVLLAEPTRFKVASSLSRLADLNQGRAGLSQIGKFITIYPSDDEQCIRLAVRLDEVTRGLRGPAIPSDLALRPGSLIYYRYGSFSEQLIADREGRPRAVIATSPGELIEDRRALTYHEPVGVKNPFLTAGFAGASTSHPILLQDRFLPIAPLHQSAQSIIYEAVDLQLARRCVLKRARRDALLDRYHRDAHDILRHEAHILSRLETVLSVPKTYALFKQDDDLWLAMDYIEGTLLKDYIKNQSHKAEHLPLGLLISWARELAFMLDKLHQAGIIYRDLKSANIIVTPDSFLRLIDFGISYDLASSDPQFYGGTRGYSSPQQNTNEPASIADDIYSFGALLYLLATGVEPAEAPHEVALLKRPLTVLNPNLPDTLCQIISRCLAPRPQDRFTCMQKIVAELQMVQDSSPISIIHTLDKVPANELDSYYSYACELGETLQVVVQTARRGKGLFGHS</sequence>
<dbReference type="AlphaFoldDB" id="A0A4P6JPZ7"/>
<reference evidence="7 8" key="1">
    <citation type="submission" date="2019-01" db="EMBL/GenBank/DDBJ databases">
        <title>Ktedonosporobacter rubrisoli SCAWS-G2.</title>
        <authorList>
            <person name="Huang Y."/>
            <person name="Yan B."/>
        </authorList>
    </citation>
    <scope>NUCLEOTIDE SEQUENCE [LARGE SCALE GENOMIC DNA]</scope>
    <source>
        <strain evidence="7 8">SCAWS-G2</strain>
    </source>
</reference>
<evidence type="ECO:0000256" key="5">
    <source>
        <dbReference type="ARBA" id="ARBA00022840"/>
    </source>
</evidence>
<evidence type="ECO:0000259" key="6">
    <source>
        <dbReference type="PROSITE" id="PS50011"/>
    </source>
</evidence>
<dbReference type="PROSITE" id="PS50011">
    <property type="entry name" value="PROTEIN_KINASE_DOM"/>
    <property type="match status" value="1"/>
</dbReference>
<keyword evidence="2" id="KW-0808">Transferase</keyword>
<dbReference type="Pfam" id="PF00069">
    <property type="entry name" value="Pkinase"/>
    <property type="match status" value="1"/>
</dbReference>
<dbReference type="InterPro" id="IPR011009">
    <property type="entry name" value="Kinase-like_dom_sf"/>
</dbReference>
<feature type="domain" description="Protein kinase" evidence="6">
    <location>
        <begin position="229"/>
        <end position="486"/>
    </location>
</feature>
<dbReference type="RefSeq" id="WP_129888534.1">
    <property type="nucleotide sequence ID" value="NZ_CP035758.1"/>
</dbReference>
<dbReference type="CDD" id="cd14014">
    <property type="entry name" value="STKc_PknB_like"/>
    <property type="match status" value="1"/>
</dbReference>
<dbReference type="EC" id="2.7.11.1" evidence="1"/>
<evidence type="ECO:0000256" key="1">
    <source>
        <dbReference type="ARBA" id="ARBA00012513"/>
    </source>
</evidence>
<keyword evidence="4 7" id="KW-0418">Kinase</keyword>
<keyword evidence="3" id="KW-0547">Nucleotide-binding</keyword>
<gene>
    <name evidence="7" type="ORF">EPA93_16360</name>
</gene>
<protein>
    <recommendedName>
        <fullName evidence="1">non-specific serine/threonine protein kinase</fullName>
        <ecNumber evidence="1">2.7.11.1</ecNumber>
    </recommendedName>
</protein>
<accession>A0A4P6JPZ7</accession>
<dbReference type="KEGG" id="kbs:EPA93_16360"/>
<organism evidence="7 8">
    <name type="scientific">Ktedonosporobacter rubrisoli</name>
    <dbReference type="NCBI Taxonomy" id="2509675"/>
    <lineage>
        <taxon>Bacteria</taxon>
        <taxon>Bacillati</taxon>
        <taxon>Chloroflexota</taxon>
        <taxon>Ktedonobacteria</taxon>
        <taxon>Ktedonobacterales</taxon>
        <taxon>Ktedonosporobacteraceae</taxon>
        <taxon>Ktedonosporobacter</taxon>
    </lineage>
</organism>
<keyword evidence="7" id="KW-0723">Serine/threonine-protein kinase</keyword>
<name>A0A4P6JPZ7_KTERU</name>